<reference evidence="1" key="1">
    <citation type="submission" date="2023-03" db="EMBL/GenBank/DDBJ databases">
        <title>Andean soil-derived lignocellulolytic bacterial consortium as a source of novel taxa and putative plastic-active enzymes.</title>
        <authorList>
            <person name="Diaz-Garcia L."/>
            <person name="Chuvochina M."/>
            <person name="Feuerriegel G."/>
            <person name="Bunk B."/>
            <person name="Sproer C."/>
            <person name="Streit W.R."/>
            <person name="Rodriguez L.M."/>
            <person name="Overmann J."/>
            <person name="Jimenez D.J."/>
        </authorList>
    </citation>
    <scope>NUCLEOTIDE SEQUENCE</scope>
    <source>
        <strain evidence="1">MAG 4196</strain>
    </source>
</reference>
<accession>A0AAJ6B2E0</accession>
<dbReference type="AlphaFoldDB" id="A0AAJ6B2E0"/>
<dbReference type="EMBL" id="CP119312">
    <property type="protein sequence ID" value="WEK06606.1"/>
    <property type="molecule type" value="Genomic_DNA"/>
</dbReference>
<dbReference type="InterPro" id="IPR019239">
    <property type="entry name" value="VapB_antitoxin"/>
</dbReference>
<dbReference type="Pfam" id="PF09957">
    <property type="entry name" value="VapB_antitoxin"/>
    <property type="match status" value="1"/>
</dbReference>
<name>A0AAJ6B2E0_9HYPH</name>
<protein>
    <submittedName>
        <fullName evidence="1">Type II toxin-antitoxin system VapB family antitoxin</fullName>
    </submittedName>
</protein>
<evidence type="ECO:0000313" key="1">
    <source>
        <dbReference type="EMBL" id="WEK06606.1"/>
    </source>
</evidence>
<gene>
    <name evidence="1" type="ORF">P0Y65_10285</name>
</gene>
<sequence>MKTTVTIDAELVADAKKITGISETGLLIEEALQSLLREEAARSLIEMGGTMPQLEDIPRSRQDIE</sequence>
<organism evidence="1 2">
    <name type="scientific">Candidatus Devosia phytovorans</name>
    <dbReference type="NCBI Taxonomy" id="3121372"/>
    <lineage>
        <taxon>Bacteria</taxon>
        <taxon>Pseudomonadati</taxon>
        <taxon>Pseudomonadota</taxon>
        <taxon>Alphaproteobacteria</taxon>
        <taxon>Hyphomicrobiales</taxon>
        <taxon>Devosiaceae</taxon>
        <taxon>Devosia</taxon>
    </lineage>
</organism>
<proteinExistence type="predicted"/>
<dbReference type="Proteomes" id="UP001217476">
    <property type="component" value="Chromosome"/>
</dbReference>
<evidence type="ECO:0000313" key="2">
    <source>
        <dbReference type="Proteomes" id="UP001217476"/>
    </source>
</evidence>